<evidence type="ECO:0000313" key="8">
    <source>
        <dbReference type="EMBL" id="RED92816.1"/>
    </source>
</evidence>
<evidence type="ECO:0000313" key="9">
    <source>
        <dbReference type="Proteomes" id="UP000256779"/>
    </source>
</evidence>
<dbReference type="PANTHER" id="PTHR30471">
    <property type="entry name" value="DNA REPAIR PROTEIN RADC"/>
    <property type="match status" value="1"/>
</dbReference>
<dbReference type="GO" id="GO:0006508">
    <property type="term" value="P:proteolysis"/>
    <property type="evidence" value="ECO:0007669"/>
    <property type="project" value="UniProtKB-KW"/>
</dbReference>
<dbReference type="Pfam" id="PF04002">
    <property type="entry name" value="RadC"/>
    <property type="match status" value="1"/>
</dbReference>
<dbReference type="PROSITE" id="PS50249">
    <property type="entry name" value="MPN"/>
    <property type="match status" value="1"/>
</dbReference>
<keyword evidence="1" id="KW-0645">Protease</keyword>
<proteinExistence type="inferred from homology"/>
<dbReference type="EMBL" id="QREG01000028">
    <property type="protein sequence ID" value="RED92816.1"/>
    <property type="molecule type" value="Genomic_DNA"/>
</dbReference>
<accession>A0A3D9KYK4</accession>
<organism evidence="8 9">
    <name type="scientific">Marinoscillum furvescens DSM 4134</name>
    <dbReference type="NCBI Taxonomy" id="1122208"/>
    <lineage>
        <taxon>Bacteria</taxon>
        <taxon>Pseudomonadati</taxon>
        <taxon>Bacteroidota</taxon>
        <taxon>Cytophagia</taxon>
        <taxon>Cytophagales</taxon>
        <taxon>Reichenbachiellaceae</taxon>
        <taxon>Marinoscillum</taxon>
    </lineage>
</organism>
<dbReference type="InterPro" id="IPR025657">
    <property type="entry name" value="RadC_JAB"/>
</dbReference>
<dbReference type="Pfam" id="PF20582">
    <property type="entry name" value="UPF0758_N"/>
    <property type="match status" value="1"/>
</dbReference>
<evidence type="ECO:0000256" key="4">
    <source>
        <dbReference type="ARBA" id="ARBA00022833"/>
    </source>
</evidence>
<reference evidence="8 9" key="1">
    <citation type="submission" date="2018-07" db="EMBL/GenBank/DDBJ databases">
        <title>Genomic Encyclopedia of Type Strains, Phase IV (KMG-IV): sequencing the most valuable type-strain genomes for metagenomic binning, comparative biology and taxonomic classification.</title>
        <authorList>
            <person name="Goeker M."/>
        </authorList>
    </citation>
    <scope>NUCLEOTIDE SEQUENCE [LARGE SCALE GENOMIC DNA]</scope>
    <source>
        <strain evidence="8 9">DSM 4134</strain>
    </source>
</reference>
<dbReference type="CDD" id="cd08071">
    <property type="entry name" value="MPN_DUF2466"/>
    <property type="match status" value="1"/>
</dbReference>
<evidence type="ECO:0000259" key="7">
    <source>
        <dbReference type="PROSITE" id="PS50249"/>
    </source>
</evidence>
<dbReference type="InterPro" id="IPR001405">
    <property type="entry name" value="UPF0758"/>
</dbReference>
<keyword evidence="5" id="KW-0482">Metalloprotease</keyword>
<feature type="domain" description="MPN" evidence="7">
    <location>
        <begin position="111"/>
        <end position="233"/>
    </location>
</feature>
<evidence type="ECO:0000256" key="2">
    <source>
        <dbReference type="ARBA" id="ARBA00022723"/>
    </source>
</evidence>
<dbReference type="AlphaFoldDB" id="A0A3D9KYK4"/>
<keyword evidence="4" id="KW-0862">Zinc</keyword>
<dbReference type="NCBIfam" id="NF000642">
    <property type="entry name" value="PRK00024.1"/>
    <property type="match status" value="1"/>
</dbReference>
<comment type="caution">
    <text evidence="8">The sequence shown here is derived from an EMBL/GenBank/DDBJ whole genome shotgun (WGS) entry which is preliminary data.</text>
</comment>
<dbReference type="InterPro" id="IPR037518">
    <property type="entry name" value="MPN"/>
</dbReference>
<protein>
    <submittedName>
        <fullName evidence="8">DNA replication and repair protein RadC</fullName>
    </submittedName>
</protein>
<dbReference type="GO" id="GO:0046872">
    <property type="term" value="F:metal ion binding"/>
    <property type="evidence" value="ECO:0007669"/>
    <property type="project" value="UniProtKB-KW"/>
</dbReference>
<dbReference type="Proteomes" id="UP000256779">
    <property type="component" value="Unassembled WGS sequence"/>
</dbReference>
<evidence type="ECO:0000256" key="1">
    <source>
        <dbReference type="ARBA" id="ARBA00022670"/>
    </source>
</evidence>
<keyword evidence="9" id="KW-1185">Reference proteome</keyword>
<dbReference type="GO" id="GO:0008237">
    <property type="term" value="F:metallopeptidase activity"/>
    <property type="evidence" value="ECO:0007669"/>
    <property type="project" value="UniProtKB-KW"/>
</dbReference>
<sequence length="233" mass="25880">MEKDTQPYLAINYWAEEDRPREKLLLKGKTVLTDAELVAILLGTGTTTLSAVDLAKQILASVNYDLHALGKLSVKDLTKFKGIGQAKAITIVSALELGRRRKEADTPKRLKIKSSTDAYELIRPDLTDLPHEEFWAILLRKNNEVISKERVSIGGVSATVADPKMIFKKAVDALAAGIIVAHNHPSNTNRPSHYDTQLTQKLKRAGEALDIPLLDHLIITDHEYYSFADESNL</sequence>
<evidence type="ECO:0000256" key="3">
    <source>
        <dbReference type="ARBA" id="ARBA00022801"/>
    </source>
</evidence>
<dbReference type="Gene3D" id="3.40.140.10">
    <property type="entry name" value="Cytidine Deaminase, domain 2"/>
    <property type="match status" value="1"/>
</dbReference>
<dbReference type="InterPro" id="IPR046778">
    <property type="entry name" value="UPF0758_N"/>
</dbReference>
<evidence type="ECO:0000256" key="5">
    <source>
        <dbReference type="ARBA" id="ARBA00023049"/>
    </source>
</evidence>
<dbReference type="NCBIfam" id="TIGR00608">
    <property type="entry name" value="radc"/>
    <property type="match status" value="1"/>
</dbReference>
<comment type="similarity">
    <text evidence="6">Belongs to the UPF0758 family.</text>
</comment>
<dbReference type="PANTHER" id="PTHR30471:SF3">
    <property type="entry name" value="UPF0758 PROTEIN YEES-RELATED"/>
    <property type="match status" value="1"/>
</dbReference>
<keyword evidence="2" id="KW-0479">Metal-binding</keyword>
<gene>
    <name evidence="8" type="ORF">C7460_12833</name>
</gene>
<keyword evidence="3" id="KW-0378">Hydrolase</keyword>
<dbReference type="OrthoDB" id="9804482at2"/>
<dbReference type="RefSeq" id="WP_115870108.1">
    <property type="nucleotide sequence ID" value="NZ_QREG01000028.1"/>
</dbReference>
<name>A0A3D9KYK4_MARFU</name>
<evidence type="ECO:0000256" key="6">
    <source>
        <dbReference type="RuleBase" id="RU003797"/>
    </source>
</evidence>